<sequence>MHFGMRLGFNLENELIIPKSELVQQSWESRSSATSGCQLAKRSLPEWLPRYPATRVVAELLSNQARLLAHSATTNSDGAQWLAVELFGHAWLVALYKALQYCQNIKSIAYK</sequence>
<proteinExistence type="predicted"/>
<accession>A0ABD1UEI7</accession>
<name>A0ABD1UEI7_9LAMI</name>
<dbReference type="EMBL" id="JBFOLJ010000007">
    <property type="protein sequence ID" value="KAL2523436.1"/>
    <property type="molecule type" value="Genomic_DNA"/>
</dbReference>
<evidence type="ECO:0000313" key="1">
    <source>
        <dbReference type="EMBL" id="KAL2523436.1"/>
    </source>
</evidence>
<dbReference type="Proteomes" id="UP001604277">
    <property type="component" value="Unassembled WGS sequence"/>
</dbReference>
<protein>
    <submittedName>
        <fullName evidence="1">Uncharacterized protein</fullName>
    </submittedName>
</protein>
<comment type="caution">
    <text evidence="1">The sequence shown here is derived from an EMBL/GenBank/DDBJ whole genome shotgun (WGS) entry which is preliminary data.</text>
</comment>
<gene>
    <name evidence="1" type="ORF">Fot_27359</name>
</gene>
<reference evidence="2" key="1">
    <citation type="submission" date="2024-07" db="EMBL/GenBank/DDBJ databases">
        <title>Two chromosome-level genome assemblies of Korean endemic species Abeliophyllum distichum and Forsythia ovata (Oleaceae).</title>
        <authorList>
            <person name="Jang H."/>
        </authorList>
    </citation>
    <scope>NUCLEOTIDE SEQUENCE [LARGE SCALE GENOMIC DNA]</scope>
</reference>
<keyword evidence="2" id="KW-1185">Reference proteome</keyword>
<evidence type="ECO:0000313" key="2">
    <source>
        <dbReference type="Proteomes" id="UP001604277"/>
    </source>
</evidence>
<dbReference type="AlphaFoldDB" id="A0ABD1UEI7"/>
<organism evidence="1 2">
    <name type="scientific">Forsythia ovata</name>
    <dbReference type="NCBI Taxonomy" id="205694"/>
    <lineage>
        <taxon>Eukaryota</taxon>
        <taxon>Viridiplantae</taxon>
        <taxon>Streptophyta</taxon>
        <taxon>Embryophyta</taxon>
        <taxon>Tracheophyta</taxon>
        <taxon>Spermatophyta</taxon>
        <taxon>Magnoliopsida</taxon>
        <taxon>eudicotyledons</taxon>
        <taxon>Gunneridae</taxon>
        <taxon>Pentapetalae</taxon>
        <taxon>asterids</taxon>
        <taxon>lamiids</taxon>
        <taxon>Lamiales</taxon>
        <taxon>Oleaceae</taxon>
        <taxon>Forsythieae</taxon>
        <taxon>Forsythia</taxon>
    </lineage>
</organism>